<name>A0A9P4MN93_9PEZI</name>
<dbReference type="GO" id="GO:0005759">
    <property type="term" value="C:mitochondrial matrix"/>
    <property type="evidence" value="ECO:0007669"/>
    <property type="project" value="UniProtKB-SubCell"/>
</dbReference>
<dbReference type="Pfam" id="PF10436">
    <property type="entry name" value="BCDHK_Adom3"/>
    <property type="match status" value="1"/>
</dbReference>
<keyword evidence="10" id="KW-0670">Pyruvate</keyword>
<dbReference type="SUPFAM" id="SSF55874">
    <property type="entry name" value="ATPase domain of HSP90 chaperone/DNA topoisomerase II/histidine kinase"/>
    <property type="match status" value="2"/>
</dbReference>
<dbReference type="InterPro" id="IPR039028">
    <property type="entry name" value="BCKD/PDK"/>
</dbReference>
<comment type="caution">
    <text evidence="10">The sequence shown here is derived from an EMBL/GenBank/DDBJ whole genome shotgun (WGS) entry which is preliminary data.</text>
</comment>
<dbReference type="InterPro" id="IPR036784">
    <property type="entry name" value="AK/P_DHK_N_sf"/>
</dbReference>
<evidence type="ECO:0000256" key="2">
    <source>
        <dbReference type="ARBA" id="ARBA00022679"/>
    </source>
</evidence>
<dbReference type="InterPro" id="IPR018955">
    <property type="entry name" value="BCDHK/PDK_N"/>
</dbReference>
<keyword evidence="5 7" id="KW-0067">ATP-binding</keyword>
<sequence length="466" mass="52275">MLRTTWAPHLPLDVRTSIARGCTLRCYSSDNNSSAPPPWRPSAVLDEWVEKEARPISLRQLTVFGRTLTESRLLSSANYVRLELPTRIAHRLRNMQTLPYTALTNRHISQVHELYYTAFERLRRVQEIRTLEDNQVLCGLIRETLQEHLSVIPALAMGVLEIRTAVPPEVCDRLMTTMLRSRISRRVIAEQHLALTETFHSDAAQAKKRDDTSSDDDYVGQVLLRCSASEIVSSSAASITRLVRRAYGPSVAIPRVELRGDLDSTFPYIPSHIEYIIGELLRNSIQASIAREDPNPPPIDVLVCEAQQHLIIRVSDQAGGVDPDVLPYLWSFAKGPRRDRRLRNLERVPRLAGTAQEVALPPSVPPEDRRPDAIIPGSTSEKEDEPKRTTKGEKERYPSSLASITARGPELRLGIGLPISRIYAEYWAGSLEVHSLEGYGTDAFLQVSKLGNRNETLSTRASMDAL</sequence>
<evidence type="ECO:0000256" key="6">
    <source>
        <dbReference type="ARBA" id="ARBA00023128"/>
    </source>
</evidence>
<feature type="compositionally biased region" description="Basic and acidic residues" evidence="8">
    <location>
        <begin position="380"/>
        <end position="397"/>
    </location>
</feature>
<dbReference type="GO" id="GO:0005524">
    <property type="term" value="F:ATP binding"/>
    <property type="evidence" value="ECO:0007669"/>
    <property type="project" value="UniProtKB-UniRule"/>
</dbReference>
<dbReference type="EMBL" id="ML996085">
    <property type="protein sequence ID" value="KAF2153476.1"/>
    <property type="molecule type" value="Genomic_DNA"/>
</dbReference>
<dbReference type="AlphaFoldDB" id="A0A9P4MN93"/>
<dbReference type="GO" id="GO:0004740">
    <property type="term" value="F:pyruvate dehydrogenase (acetyl-transferring) kinase activity"/>
    <property type="evidence" value="ECO:0007669"/>
    <property type="project" value="TreeGrafter"/>
</dbReference>
<evidence type="ECO:0000256" key="5">
    <source>
        <dbReference type="ARBA" id="ARBA00022840"/>
    </source>
</evidence>
<evidence type="ECO:0000256" key="7">
    <source>
        <dbReference type="RuleBase" id="RU366032"/>
    </source>
</evidence>
<comment type="subcellular location">
    <subcellularLocation>
        <location evidence="7">Mitochondrion matrix</location>
    </subcellularLocation>
</comment>
<dbReference type="GO" id="GO:0010906">
    <property type="term" value="P:regulation of glucose metabolic process"/>
    <property type="evidence" value="ECO:0007669"/>
    <property type="project" value="TreeGrafter"/>
</dbReference>
<evidence type="ECO:0000256" key="1">
    <source>
        <dbReference type="ARBA" id="ARBA00006155"/>
    </source>
</evidence>
<evidence type="ECO:0000313" key="11">
    <source>
        <dbReference type="Proteomes" id="UP000799439"/>
    </source>
</evidence>
<feature type="domain" description="Branched-chain alpha-ketoacid dehydrogenase kinase/Pyruvate dehydrogenase kinase N-terminal" evidence="9">
    <location>
        <begin position="55"/>
        <end position="222"/>
    </location>
</feature>
<dbReference type="InterPro" id="IPR036890">
    <property type="entry name" value="HATPase_C_sf"/>
</dbReference>
<dbReference type="SUPFAM" id="SSF69012">
    <property type="entry name" value="alpha-ketoacid dehydrogenase kinase, N-terminal domain"/>
    <property type="match status" value="1"/>
</dbReference>
<evidence type="ECO:0000256" key="8">
    <source>
        <dbReference type="SAM" id="MobiDB-lite"/>
    </source>
</evidence>
<organism evidence="10 11">
    <name type="scientific">Myriangium duriaei CBS 260.36</name>
    <dbReference type="NCBI Taxonomy" id="1168546"/>
    <lineage>
        <taxon>Eukaryota</taxon>
        <taxon>Fungi</taxon>
        <taxon>Dikarya</taxon>
        <taxon>Ascomycota</taxon>
        <taxon>Pezizomycotina</taxon>
        <taxon>Dothideomycetes</taxon>
        <taxon>Dothideomycetidae</taxon>
        <taxon>Myriangiales</taxon>
        <taxon>Myriangiaceae</taxon>
        <taxon>Myriangium</taxon>
    </lineage>
</organism>
<evidence type="ECO:0000259" key="9">
    <source>
        <dbReference type="Pfam" id="PF10436"/>
    </source>
</evidence>
<reference evidence="10" key="1">
    <citation type="journal article" date="2020" name="Stud. Mycol.">
        <title>101 Dothideomycetes genomes: a test case for predicting lifestyles and emergence of pathogens.</title>
        <authorList>
            <person name="Haridas S."/>
            <person name="Albert R."/>
            <person name="Binder M."/>
            <person name="Bloem J."/>
            <person name="Labutti K."/>
            <person name="Salamov A."/>
            <person name="Andreopoulos B."/>
            <person name="Baker S."/>
            <person name="Barry K."/>
            <person name="Bills G."/>
            <person name="Bluhm B."/>
            <person name="Cannon C."/>
            <person name="Castanera R."/>
            <person name="Culley D."/>
            <person name="Daum C."/>
            <person name="Ezra D."/>
            <person name="Gonzalez J."/>
            <person name="Henrissat B."/>
            <person name="Kuo A."/>
            <person name="Liang C."/>
            <person name="Lipzen A."/>
            <person name="Lutzoni F."/>
            <person name="Magnuson J."/>
            <person name="Mondo S."/>
            <person name="Nolan M."/>
            <person name="Ohm R."/>
            <person name="Pangilinan J."/>
            <person name="Park H.-J."/>
            <person name="Ramirez L."/>
            <person name="Alfaro M."/>
            <person name="Sun H."/>
            <person name="Tritt A."/>
            <person name="Yoshinaga Y."/>
            <person name="Zwiers L.-H."/>
            <person name="Turgeon B."/>
            <person name="Goodwin S."/>
            <person name="Spatafora J."/>
            <person name="Crous P."/>
            <person name="Grigoriev I."/>
        </authorList>
    </citation>
    <scope>NUCLEOTIDE SEQUENCE</scope>
    <source>
        <strain evidence="10">CBS 260.36</strain>
    </source>
</reference>
<accession>A0A9P4MN93</accession>
<keyword evidence="6 7" id="KW-0496">Mitochondrion</keyword>
<dbReference type="Gene3D" id="3.30.565.10">
    <property type="entry name" value="Histidine kinase-like ATPase, C-terminal domain"/>
    <property type="match status" value="1"/>
</dbReference>
<gene>
    <name evidence="10" type="ORF">K461DRAFT_327743</name>
</gene>
<keyword evidence="11" id="KW-1185">Reference proteome</keyword>
<protein>
    <recommendedName>
        <fullName evidence="7">Protein-serine/threonine kinase</fullName>
        <ecNumber evidence="7">2.7.11.-</ecNumber>
    </recommendedName>
</protein>
<keyword evidence="3 7" id="KW-0547">Nucleotide-binding</keyword>
<evidence type="ECO:0000313" key="10">
    <source>
        <dbReference type="EMBL" id="KAF2153476.1"/>
    </source>
</evidence>
<evidence type="ECO:0000256" key="3">
    <source>
        <dbReference type="ARBA" id="ARBA00022741"/>
    </source>
</evidence>
<dbReference type="PANTHER" id="PTHR11947:SF25">
    <property type="entry name" value="[PYRUVATE DEHYDROGENASE (ACETYL-TRANSFERRING)] KINASE 2, MITOCHONDRIAL"/>
    <property type="match status" value="1"/>
</dbReference>
<dbReference type="OrthoDB" id="407390at2759"/>
<comment type="similarity">
    <text evidence="1 7">Belongs to the PDK/BCKDK protein kinase family.</text>
</comment>
<dbReference type="EC" id="2.7.11.-" evidence="7"/>
<keyword evidence="4 7" id="KW-0418">Kinase</keyword>
<keyword evidence="2 7" id="KW-0808">Transferase</keyword>
<evidence type="ECO:0000256" key="4">
    <source>
        <dbReference type="ARBA" id="ARBA00022777"/>
    </source>
</evidence>
<dbReference type="PANTHER" id="PTHR11947">
    <property type="entry name" value="PYRUVATE DEHYDROGENASE KINASE"/>
    <property type="match status" value="1"/>
</dbReference>
<dbReference type="Proteomes" id="UP000799439">
    <property type="component" value="Unassembled WGS sequence"/>
</dbReference>
<dbReference type="Gene3D" id="1.20.140.20">
    <property type="entry name" value="Alpha-ketoacid/pyruvate dehydrogenase kinase, N-terminal domain"/>
    <property type="match status" value="1"/>
</dbReference>
<feature type="region of interest" description="Disordered" evidence="8">
    <location>
        <begin position="354"/>
        <end position="398"/>
    </location>
</feature>
<proteinExistence type="inferred from homology"/>